<evidence type="ECO:0000313" key="2">
    <source>
        <dbReference type="EMBL" id="GBP40440.1"/>
    </source>
</evidence>
<feature type="compositionally biased region" description="Basic and acidic residues" evidence="1">
    <location>
        <begin position="101"/>
        <end position="111"/>
    </location>
</feature>
<evidence type="ECO:0000256" key="1">
    <source>
        <dbReference type="SAM" id="MobiDB-lite"/>
    </source>
</evidence>
<evidence type="ECO:0000313" key="3">
    <source>
        <dbReference type="Proteomes" id="UP000299102"/>
    </source>
</evidence>
<accession>A0A4C1VPH3</accession>
<feature type="compositionally biased region" description="Basic and acidic residues" evidence="1">
    <location>
        <begin position="9"/>
        <end position="21"/>
    </location>
</feature>
<name>A0A4C1VPH3_EUMVA</name>
<keyword evidence="3" id="KW-1185">Reference proteome</keyword>
<comment type="caution">
    <text evidence="2">The sequence shown here is derived from an EMBL/GenBank/DDBJ whole genome shotgun (WGS) entry which is preliminary data.</text>
</comment>
<feature type="region of interest" description="Disordered" evidence="1">
    <location>
        <begin position="97"/>
        <end position="119"/>
    </location>
</feature>
<gene>
    <name evidence="2" type="ORF">EVAR_25292_1</name>
</gene>
<protein>
    <submittedName>
        <fullName evidence="2">Uncharacterized protein</fullName>
    </submittedName>
</protein>
<organism evidence="2 3">
    <name type="scientific">Eumeta variegata</name>
    <name type="common">Bagworm moth</name>
    <name type="synonym">Eumeta japonica</name>
    <dbReference type="NCBI Taxonomy" id="151549"/>
    <lineage>
        <taxon>Eukaryota</taxon>
        <taxon>Metazoa</taxon>
        <taxon>Ecdysozoa</taxon>
        <taxon>Arthropoda</taxon>
        <taxon>Hexapoda</taxon>
        <taxon>Insecta</taxon>
        <taxon>Pterygota</taxon>
        <taxon>Neoptera</taxon>
        <taxon>Endopterygota</taxon>
        <taxon>Lepidoptera</taxon>
        <taxon>Glossata</taxon>
        <taxon>Ditrysia</taxon>
        <taxon>Tineoidea</taxon>
        <taxon>Psychidae</taxon>
        <taxon>Oiketicinae</taxon>
        <taxon>Eumeta</taxon>
    </lineage>
</organism>
<sequence length="119" mass="13317">MKSLAVHRMRQEEHGPADADGRPASATSFRTNELLRASPTPMKVPRTSTAIKLQRPANDAVPDRRESRAHTRSDASVLRFDSLSERHTQFSADFVNVSSEHNADYSKRNERNANTTSVL</sequence>
<proteinExistence type="predicted"/>
<dbReference type="AlphaFoldDB" id="A0A4C1VPH3"/>
<dbReference type="EMBL" id="BGZK01000381">
    <property type="protein sequence ID" value="GBP40440.1"/>
    <property type="molecule type" value="Genomic_DNA"/>
</dbReference>
<dbReference type="Proteomes" id="UP000299102">
    <property type="component" value="Unassembled WGS sequence"/>
</dbReference>
<reference evidence="2 3" key="1">
    <citation type="journal article" date="2019" name="Commun. Biol.">
        <title>The bagworm genome reveals a unique fibroin gene that provides high tensile strength.</title>
        <authorList>
            <person name="Kono N."/>
            <person name="Nakamura H."/>
            <person name="Ohtoshi R."/>
            <person name="Tomita M."/>
            <person name="Numata K."/>
            <person name="Arakawa K."/>
        </authorList>
    </citation>
    <scope>NUCLEOTIDE SEQUENCE [LARGE SCALE GENOMIC DNA]</scope>
</reference>
<feature type="compositionally biased region" description="Basic and acidic residues" evidence="1">
    <location>
        <begin position="61"/>
        <end position="73"/>
    </location>
</feature>
<feature type="region of interest" description="Disordered" evidence="1">
    <location>
        <begin position="1"/>
        <end position="77"/>
    </location>
</feature>